<proteinExistence type="predicted"/>
<evidence type="ECO:0000313" key="1">
    <source>
        <dbReference type="Proteomes" id="UP000695000"/>
    </source>
</evidence>
<dbReference type="RefSeq" id="XP_017779466.1">
    <property type="nucleotide sequence ID" value="XM_017923977.1"/>
</dbReference>
<accession>A0ABM1MY18</accession>
<sequence length="232" mass="27301">MTEKRNLVNLREMKRNNGFIADKEEPYGKFEKRAKYDQEMPIKCCHREYLLLRYIRSAKKYHCVAKCVSIVRHRPSAQIKINDKLYIHVHKKEVNLCTVLELSDDFEELEDLLPLNPCSKSLGYVRRATESNGTRYYTLGPNKTPITPLMLCCIDWDSAELAIQSLLYIVFGEKAIATKCLRGLDSNKLQDVVHVVSEERNTKYDKVMALVIKKLRIDKERYRTRNIKKWER</sequence>
<evidence type="ECO:0000313" key="4">
    <source>
        <dbReference type="RefSeq" id="XP_017779468.1"/>
    </source>
</evidence>
<evidence type="ECO:0000313" key="2">
    <source>
        <dbReference type="RefSeq" id="XP_017779466.1"/>
    </source>
</evidence>
<keyword evidence="1" id="KW-1185">Reference proteome</keyword>
<dbReference type="RefSeq" id="XP_017779468.1">
    <property type="nucleotide sequence ID" value="XM_017923979.1"/>
</dbReference>
<reference evidence="2 3" key="1">
    <citation type="submission" date="2025-05" db="UniProtKB">
        <authorList>
            <consortium name="RefSeq"/>
        </authorList>
    </citation>
    <scope>IDENTIFICATION</scope>
    <source>
        <tissue evidence="2 3">Whole Larva</tissue>
    </source>
</reference>
<gene>
    <name evidence="2 3 4" type="primary">LOC108564825</name>
</gene>
<dbReference type="GeneID" id="108564825"/>
<evidence type="ECO:0000313" key="3">
    <source>
        <dbReference type="RefSeq" id="XP_017779467.1"/>
    </source>
</evidence>
<protein>
    <submittedName>
        <fullName evidence="2 3">Uncharacterized protein LOC108564825 isoform X1</fullName>
    </submittedName>
</protein>
<dbReference type="RefSeq" id="XP_017779467.1">
    <property type="nucleotide sequence ID" value="XM_017923978.1"/>
</dbReference>
<dbReference type="Gene3D" id="1.10.10.2590">
    <property type="entry name" value="BEN domain"/>
    <property type="match status" value="1"/>
</dbReference>
<organism evidence="1 4">
    <name type="scientific">Nicrophorus vespilloides</name>
    <name type="common">Boreal carrion beetle</name>
    <dbReference type="NCBI Taxonomy" id="110193"/>
    <lineage>
        <taxon>Eukaryota</taxon>
        <taxon>Metazoa</taxon>
        <taxon>Ecdysozoa</taxon>
        <taxon>Arthropoda</taxon>
        <taxon>Hexapoda</taxon>
        <taxon>Insecta</taxon>
        <taxon>Pterygota</taxon>
        <taxon>Neoptera</taxon>
        <taxon>Endopterygota</taxon>
        <taxon>Coleoptera</taxon>
        <taxon>Polyphaga</taxon>
        <taxon>Staphyliniformia</taxon>
        <taxon>Silphidae</taxon>
        <taxon>Nicrophorinae</taxon>
        <taxon>Nicrophorus</taxon>
    </lineage>
</organism>
<dbReference type="Proteomes" id="UP000695000">
    <property type="component" value="Unplaced"/>
</dbReference>
<name>A0ABM1MY18_NICVS</name>